<dbReference type="GO" id="GO:0016757">
    <property type="term" value="F:glycosyltransferase activity"/>
    <property type="evidence" value="ECO:0007669"/>
    <property type="project" value="InterPro"/>
</dbReference>
<gene>
    <name evidence="2" type="ORF">LMTR13_08370</name>
</gene>
<dbReference type="STRING" id="1274631.LMTR13_08370"/>
<evidence type="ECO:0000313" key="3">
    <source>
        <dbReference type="Proteomes" id="UP000092839"/>
    </source>
</evidence>
<organism evidence="2 3">
    <name type="scientific">Bradyrhizobium icense</name>
    <dbReference type="NCBI Taxonomy" id="1274631"/>
    <lineage>
        <taxon>Bacteria</taxon>
        <taxon>Pseudomonadati</taxon>
        <taxon>Pseudomonadota</taxon>
        <taxon>Alphaproteobacteria</taxon>
        <taxon>Hyphomicrobiales</taxon>
        <taxon>Nitrobacteraceae</taxon>
        <taxon>Bradyrhizobium</taxon>
    </lineage>
</organism>
<proteinExistence type="predicted"/>
<dbReference type="InterPro" id="IPR050194">
    <property type="entry name" value="Glycosyltransferase_grp1"/>
</dbReference>
<dbReference type="Pfam" id="PF00534">
    <property type="entry name" value="Glycos_transf_1"/>
    <property type="match status" value="1"/>
</dbReference>
<dbReference type="EMBL" id="CP016428">
    <property type="protein sequence ID" value="ANW00186.1"/>
    <property type="molecule type" value="Genomic_DNA"/>
</dbReference>
<evidence type="ECO:0000259" key="1">
    <source>
        <dbReference type="Pfam" id="PF00534"/>
    </source>
</evidence>
<protein>
    <recommendedName>
        <fullName evidence="1">Glycosyl transferase family 1 domain-containing protein</fullName>
    </recommendedName>
</protein>
<evidence type="ECO:0000313" key="2">
    <source>
        <dbReference type="EMBL" id="ANW00186.1"/>
    </source>
</evidence>
<feature type="domain" description="Glycosyl transferase family 1" evidence="1">
    <location>
        <begin position="253"/>
        <end position="396"/>
    </location>
</feature>
<dbReference type="KEGG" id="bic:LMTR13_08370"/>
<dbReference type="Proteomes" id="UP000092839">
    <property type="component" value="Chromosome"/>
</dbReference>
<dbReference type="SUPFAM" id="SSF53756">
    <property type="entry name" value="UDP-Glycosyltransferase/glycogen phosphorylase"/>
    <property type="match status" value="1"/>
</dbReference>
<dbReference type="InterPro" id="IPR001296">
    <property type="entry name" value="Glyco_trans_1"/>
</dbReference>
<dbReference type="PANTHER" id="PTHR45947">
    <property type="entry name" value="SULFOQUINOVOSYL TRANSFERASE SQD2"/>
    <property type="match status" value="1"/>
</dbReference>
<sequence>MSETYMYAPAQSNAMSGRRVGRTPLRIRNAAEDIAGRFVHDGPCRPLRLAFLWAYWTGYIDSTVQYLRSEHHVMVFRARQQGHVGSLNGQYRFAEESFGPVEAELIYGAEIDVDALDHALREFGPDGIVVLSWRRRAYRQLMKRWAGRAVRIVCLDSQWRGHLGALRSRSEFPLLLKQWGGRALRRYFFHTLFDGALLCGPKYLDGQGCPAVRQSRQMKFALKMGFHPDDVCEGFAVCDWHMLAHGRHPANARERKRFLFVGRYVPVKGVSILVDAYRLYGRHSPEPWPLIVAGDGPLKHLFSGVPGIQDIGFVQTKRLPEVLAEAACLVLPSILEPWGVVIQEAVSAGLGVICTDECGAGDVFVQQDVNGFIVPTGNVDALAGAMRKFSESKEFLEGVPNASIEMSKRLLPSSFAETVIPFIQARRQFVS</sequence>
<dbReference type="PANTHER" id="PTHR45947:SF3">
    <property type="entry name" value="SULFOQUINOVOSYL TRANSFERASE SQD2"/>
    <property type="match status" value="1"/>
</dbReference>
<name>A0A1B1UBY3_9BRAD</name>
<reference evidence="2 3" key="1">
    <citation type="submission" date="2016-07" db="EMBL/GenBank/DDBJ databases">
        <title>Complete genome sequence of Bradyrhizobium icense LMTR 13T, a potential inoculant strain isolated from lima bean (Phaseolus lunatus) in Peru.</title>
        <authorList>
            <person name="Ormeno-Orrillo E."/>
            <person name="Duran D."/>
            <person name="Rogel M.A."/>
            <person name="Rey L."/>
            <person name="Imperial J."/>
            <person name="Ruiz-Argueso T."/>
            <person name="Martinez-Romero E."/>
        </authorList>
    </citation>
    <scope>NUCLEOTIDE SEQUENCE [LARGE SCALE GENOMIC DNA]</scope>
    <source>
        <strain evidence="2 3">LMTR 13</strain>
    </source>
</reference>
<keyword evidence="3" id="KW-1185">Reference proteome</keyword>
<accession>A0A1B1UBY3</accession>
<dbReference type="AlphaFoldDB" id="A0A1B1UBY3"/>
<dbReference type="Gene3D" id="3.40.50.2000">
    <property type="entry name" value="Glycogen Phosphorylase B"/>
    <property type="match status" value="1"/>
</dbReference>